<dbReference type="GO" id="GO:0008237">
    <property type="term" value="F:metallopeptidase activity"/>
    <property type="evidence" value="ECO:0007669"/>
    <property type="project" value="InterPro"/>
</dbReference>
<dbReference type="HOGENOM" id="CLU_1138085_0_0_1"/>
<proteinExistence type="predicted"/>
<dbReference type="GeneID" id="19467025"/>
<gene>
    <name evidence="1" type="ORF">GLAREA_07974</name>
</gene>
<dbReference type="Gene3D" id="3.40.390.10">
    <property type="entry name" value="Collagenase (Catalytic Domain)"/>
    <property type="match status" value="1"/>
</dbReference>
<dbReference type="Proteomes" id="UP000016922">
    <property type="component" value="Unassembled WGS sequence"/>
</dbReference>
<reference evidence="1 2" key="1">
    <citation type="journal article" date="2013" name="BMC Genomics">
        <title>Genomics-driven discovery of the pneumocandin biosynthetic gene cluster in the fungus Glarea lozoyensis.</title>
        <authorList>
            <person name="Chen L."/>
            <person name="Yue Q."/>
            <person name="Zhang X."/>
            <person name="Xiang M."/>
            <person name="Wang C."/>
            <person name="Li S."/>
            <person name="Che Y."/>
            <person name="Ortiz-Lopez F.J."/>
            <person name="Bills G.F."/>
            <person name="Liu X."/>
            <person name="An Z."/>
        </authorList>
    </citation>
    <scope>NUCLEOTIDE SEQUENCE [LARGE SCALE GENOMIC DNA]</scope>
    <source>
        <strain evidence="2">ATCC 20868 / MF5171</strain>
    </source>
</reference>
<accession>S3CFU5</accession>
<dbReference type="KEGG" id="glz:GLAREA_07974"/>
<dbReference type="AlphaFoldDB" id="S3CFU5"/>
<dbReference type="RefSeq" id="XP_008088212.1">
    <property type="nucleotide sequence ID" value="XM_008090021.1"/>
</dbReference>
<name>S3CFU5_GLAL2</name>
<protein>
    <submittedName>
        <fullName evidence="1">Uncharacterized protein</fullName>
    </submittedName>
</protein>
<dbReference type="EMBL" id="KE145373">
    <property type="protein sequence ID" value="EPE24124.1"/>
    <property type="molecule type" value="Genomic_DNA"/>
</dbReference>
<sequence>MTFDGLAIYLHQTFKSKYPPTTEEHLEFLKKEEEAEHDKQMMDAAEPLLQMFPQFLALEGDGDRIVDPMGGELPLRPVVGVYPATYIEAACTKSEEATLTYAWEDAKGHKIPGFDCDNDAKAGSYSRRVSTGITIQQTAFCLGFFLEERIGQKFAFLRDSEGRLNMDNYQDNTARTIIHEAYKYDFIGLPQAIDGAYGAEDVYKLARVAGTELEFVNSDSYTIDALSIYLHQILQSDRPPYRLT</sequence>
<evidence type="ECO:0000313" key="2">
    <source>
        <dbReference type="Proteomes" id="UP000016922"/>
    </source>
</evidence>
<organism evidence="1 2">
    <name type="scientific">Glarea lozoyensis (strain ATCC 20868 / MF5171)</name>
    <dbReference type="NCBI Taxonomy" id="1116229"/>
    <lineage>
        <taxon>Eukaryota</taxon>
        <taxon>Fungi</taxon>
        <taxon>Dikarya</taxon>
        <taxon>Ascomycota</taxon>
        <taxon>Pezizomycotina</taxon>
        <taxon>Leotiomycetes</taxon>
        <taxon>Helotiales</taxon>
        <taxon>Helotiaceae</taxon>
        <taxon>Glarea</taxon>
    </lineage>
</organism>
<dbReference type="InterPro" id="IPR024079">
    <property type="entry name" value="MetalloPept_cat_dom_sf"/>
</dbReference>
<keyword evidence="2" id="KW-1185">Reference proteome</keyword>
<evidence type="ECO:0000313" key="1">
    <source>
        <dbReference type="EMBL" id="EPE24124.1"/>
    </source>
</evidence>